<name>A0A7V5RQ81_CALAY</name>
<dbReference type="PROSITE" id="PS00676">
    <property type="entry name" value="SIGMA54_INTERACT_2"/>
    <property type="match status" value="1"/>
</dbReference>
<dbReference type="Gene3D" id="3.40.50.300">
    <property type="entry name" value="P-loop containing nucleotide triphosphate hydrolases"/>
    <property type="match status" value="1"/>
</dbReference>
<evidence type="ECO:0000256" key="3">
    <source>
        <dbReference type="ARBA" id="ARBA00023015"/>
    </source>
</evidence>
<keyword evidence="7" id="KW-0597">Phosphoprotein</keyword>
<dbReference type="InterPro" id="IPR002078">
    <property type="entry name" value="Sigma_54_int"/>
</dbReference>
<accession>A0A7V5RQ81</accession>
<reference evidence="10" key="1">
    <citation type="journal article" date="2020" name="mSystems">
        <title>Genome- and Community-Level Interaction Insights into Carbon Utilization and Element Cycling Functions of Hydrothermarchaeota in Hydrothermal Sediment.</title>
        <authorList>
            <person name="Zhou Z."/>
            <person name="Liu Y."/>
            <person name="Xu W."/>
            <person name="Pan J."/>
            <person name="Luo Z.H."/>
            <person name="Li M."/>
        </authorList>
    </citation>
    <scope>NUCLEOTIDE SEQUENCE [LARGE SCALE GENOMIC DNA]</scope>
    <source>
        <strain evidence="10">HyVt-460</strain>
    </source>
</reference>
<dbReference type="Pfam" id="PF00158">
    <property type="entry name" value="Sigma54_activat"/>
    <property type="match status" value="1"/>
</dbReference>
<dbReference type="Gene3D" id="1.10.8.60">
    <property type="match status" value="1"/>
</dbReference>
<evidence type="ECO:0000256" key="2">
    <source>
        <dbReference type="ARBA" id="ARBA00022840"/>
    </source>
</evidence>
<feature type="modified residue" description="4-aspartylphosphate" evidence="7">
    <location>
        <position position="55"/>
    </location>
</feature>
<dbReference type="InterPro" id="IPR025944">
    <property type="entry name" value="Sigma_54_int_dom_CS"/>
</dbReference>
<dbReference type="AlphaFoldDB" id="A0A7V5RQ81"/>
<evidence type="ECO:0000256" key="5">
    <source>
        <dbReference type="ARBA" id="ARBA00023159"/>
    </source>
</evidence>
<dbReference type="FunFam" id="3.40.50.300:FF:000006">
    <property type="entry name" value="DNA-binding transcriptional regulator NtrC"/>
    <property type="match status" value="1"/>
</dbReference>
<dbReference type="InterPro" id="IPR011006">
    <property type="entry name" value="CheY-like_superfamily"/>
</dbReference>
<dbReference type="Gene3D" id="3.40.50.2300">
    <property type="match status" value="1"/>
</dbReference>
<keyword evidence="5" id="KW-0010">Activator</keyword>
<dbReference type="PROSITE" id="PS50110">
    <property type="entry name" value="RESPONSE_REGULATORY"/>
    <property type="match status" value="1"/>
</dbReference>
<organism evidence="10">
    <name type="scientific">Caldithrix abyssi</name>
    <dbReference type="NCBI Taxonomy" id="187145"/>
    <lineage>
        <taxon>Bacteria</taxon>
        <taxon>Pseudomonadati</taxon>
        <taxon>Calditrichota</taxon>
        <taxon>Calditrichia</taxon>
        <taxon>Calditrichales</taxon>
        <taxon>Calditrichaceae</taxon>
        <taxon>Caldithrix</taxon>
    </lineage>
</organism>
<keyword evidence="6" id="KW-0804">Transcription</keyword>
<dbReference type="InterPro" id="IPR002197">
    <property type="entry name" value="HTH_Fis"/>
</dbReference>
<dbReference type="PANTHER" id="PTHR32071">
    <property type="entry name" value="TRANSCRIPTIONAL REGULATORY PROTEIN"/>
    <property type="match status" value="1"/>
</dbReference>
<keyword evidence="2" id="KW-0067">ATP-binding</keyword>
<dbReference type="SUPFAM" id="SSF52172">
    <property type="entry name" value="CheY-like"/>
    <property type="match status" value="1"/>
</dbReference>
<dbReference type="SMART" id="SM00382">
    <property type="entry name" value="AAA"/>
    <property type="match status" value="1"/>
</dbReference>
<evidence type="ECO:0000256" key="7">
    <source>
        <dbReference type="PROSITE-ProRule" id="PRU00169"/>
    </source>
</evidence>
<dbReference type="PROSITE" id="PS00688">
    <property type="entry name" value="SIGMA54_INTERACT_3"/>
    <property type="match status" value="1"/>
</dbReference>
<feature type="domain" description="Response regulatory" evidence="9">
    <location>
        <begin position="6"/>
        <end position="120"/>
    </location>
</feature>
<sequence length="467" mass="53800">MSNKPRILVIDDEPSILTVMKANLKREGYEVHVAENGLIGFEKIKNDEFDTVIADYQMPRMTGMQVLEEMQLKQIDIPIIIVTAHGSIEQAVDAMQKGALNYLTKPINYDELVTVVRNAVRQQALKKEVKRLRREVDSRYNFSNIIGQNERMRAIFDLITDVADTDATVLIHGETGTGKELIAKAIHYNSYRGNESFVRVNCAALAETLLESELFGHEKGAFTGALTTRIGRFEQADKGTIFLDEVGDISSSTQSKLLRVLQEREFERVGSNETRQIDVRVIAATNRKLEQDVARKEFRQDLYYRLNVIPIELPPLRERVDDIPLLAVHFMNRYAKKFKKNIEEIDARAVQLLMAQSWPGNIRQLENVIERAVIKEKGGCLTRDTLSTCISLPKAHSYQYFINEELSFNELKSELISKFEREYISRILKRYDGNISRAARHAGIHYKNFCDKMKKYEITKWDFIRQN</sequence>
<dbReference type="InterPro" id="IPR058031">
    <property type="entry name" value="AAA_lid_NorR"/>
</dbReference>
<dbReference type="FunFam" id="1.10.8.60:FF:000014">
    <property type="entry name" value="DNA-binding transcriptional regulator NtrC"/>
    <property type="match status" value="1"/>
</dbReference>
<keyword evidence="1" id="KW-0547">Nucleotide-binding</keyword>
<keyword evidence="4" id="KW-0238">DNA-binding</keyword>
<dbReference type="CDD" id="cd00009">
    <property type="entry name" value="AAA"/>
    <property type="match status" value="1"/>
</dbReference>
<dbReference type="GO" id="GO:0005524">
    <property type="term" value="F:ATP binding"/>
    <property type="evidence" value="ECO:0007669"/>
    <property type="project" value="UniProtKB-KW"/>
</dbReference>
<dbReference type="GO" id="GO:0043565">
    <property type="term" value="F:sequence-specific DNA binding"/>
    <property type="evidence" value="ECO:0007669"/>
    <property type="project" value="InterPro"/>
</dbReference>
<feature type="domain" description="Sigma-54 factor interaction" evidence="8">
    <location>
        <begin position="145"/>
        <end position="374"/>
    </location>
</feature>
<evidence type="ECO:0000259" key="9">
    <source>
        <dbReference type="PROSITE" id="PS50110"/>
    </source>
</evidence>
<dbReference type="InterPro" id="IPR025662">
    <property type="entry name" value="Sigma_54_int_dom_ATP-bd_1"/>
</dbReference>
<evidence type="ECO:0000313" key="10">
    <source>
        <dbReference type="EMBL" id="HHM02626.1"/>
    </source>
</evidence>
<dbReference type="InterPro" id="IPR009057">
    <property type="entry name" value="Homeodomain-like_sf"/>
</dbReference>
<dbReference type="PANTHER" id="PTHR32071:SF113">
    <property type="entry name" value="ALGINATE BIOSYNTHESIS TRANSCRIPTIONAL REGULATORY PROTEIN ALGB"/>
    <property type="match status" value="1"/>
</dbReference>
<dbReference type="GO" id="GO:0006355">
    <property type="term" value="P:regulation of DNA-templated transcription"/>
    <property type="evidence" value="ECO:0007669"/>
    <property type="project" value="InterPro"/>
</dbReference>
<dbReference type="Proteomes" id="UP000885771">
    <property type="component" value="Unassembled WGS sequence"/>
</dbReference>
<dbReference type="PROSITE" id="PS50045">
    <property type="entry name" value="SIGMA54_INTERACT_4"/>
    <property type="match status" value="1"/>
</dbReference>
<dbReference type="SUPFAM" id="SSF52540">
    <property type="entry name" value="P-loop containing nucleoside triphosphate hydrolases"/>
    <property type="match status" value="1"/>
</dbReference>
<dbReference type="InterPro" id="IPR003593">
    <property type="entry name" value="AAA+_ATPase"/>
</dbReference>
<dbReference type="SUPFAM" id="SSF46689">
    <property type="entry name" value="Homeodomain-like"/>
    <property type="match status" value="1"/>
</dbReference>
<evidence type="ECO:0000256" key="1">
    <source>
        <dbReference type="ARBA" id="ARBA00022741"/>
    </source>
</evidence>
<dbReference type="InterPro" id="IPR001789">
    <property type="entry name" value="Sig_transdc_resp-reg_receiver"/>
</dbReference>
<evidence type="ECO:0000256" key="4">
    <source>
        <dbReference type="ARBA" id="ARBA00023125"/>
    </source>
</evidence>
<evidence type="ECO:0000256" key="6">
    <source>
        <dbReference type="ARBA" id="ARBA00023163"/>
    </source>
</evidence>
<dbReference type="PROSITE" id="PS00675">
    <property type="entry name" value="SIGMA54_INTERACT_1"/>
    <property type="match status" value="1"/>
</dbReference>
<dbReference type="Pfam" id="PF25601">
    <property type="entry name" value="AAA_lid_14"/>
    <property type="match status" value="1"/>
</dbReference>
<dbReference type="Pfam" id="PF00072">
    <property type="entry name" value="Response_reg"/>
    <property type="match status" value="1"/>
</dbReference>
<dbReference type="EMBL" id="DRLI01000246">
    <property type="protein sequence ID" value="HHM02626.1"/>
    <property type="molecule type" value="Genomic_DNA"/>
</dbReference>
<evidence type="ECO:0000259" key="8">
    <source>
        <dbReference type="PROSITE" id="PS50045"/>
    </source>
</evidence>
<keyword evidence="3" id="KW-0805">Transcription regulation</keyword>
<comment type="caution">
    <text evidence="10">The sequence shown here is derived from an EMBL/GenBank/DDBJ whole genome shotgun (WGS) entry which is preliminary data.</text>
</comment>
<dbReference type="Gene3D" id="1.10.10.60">
    <property type="entry name" value="Homeodomain-like"/>
    <property type="match status" value="1"/>
</dbReference>
<proteinExistence type="predicted"/>
<dbReference type="InterPro" id="IPR027417">
    <property type="entry name" value="P-loop_NTPase"/>
</dbReference>
<dbReference type="InterPro" id="IPR025943">
    <property type="entry name" value="Sigma_54_int_dom_ATP-bd_2"/>
</dbReference>
<gene>
    <name evidence="10" type="ORF">ENJ15_06395</name>
</gene>
<protein>
    <submittedName>
        <fullName evidence="10">Sigma-54-dependent Fis family transcriptional regulator</fullName>
    </submittedName>
</protein>
<dbReference type="SMART" id="SM00448">
    <property type="entry name" value="REC"/>
    <property type="match status" value="1"/>
</dbReference>
<dbReference type="GO" id="GO:0000160">
    <property type="term" value="P:phosphorelay signal transduction system"/>
    <property type="evidence" value="ECO:0007669"/>
    <property type="project" value="InterPro"/>
</dbReference>
<dbReference type="Pfam" id="PF02954">
    <property type="entry name" value="HTH_8"/>
    <property type="match status" value="1"/>
</dbReference>